<dbReference type="EMBL" id="FOEV01000009">
    <property type="protein sequence ID" value="SEQ86660.1"/>
    <property type="molecule type" value="Genomic_DNA"/>
</dbReference>
<dbReference type="PANTHER" id="PTHR36838">
    <property type="entry name" value="AUXIN EFFLUX CARRIER FAMILY PROTEIN"/>
    <property type="match status" value="1"/>
</dbReference>
<comment type="subcellular location">
    <subcellularLocation>
        <location evidence="1">Cell membrane</location>
        <topology evidence="1">Multi-pass membrane protein</topology>
    </subcellularLocation>
</comment>
<dbReference type="GeneID" id="300266708"/>
<keyword evidence="3" id="KW-0813">Transport</keyword>
<evidence type="ECO:0000256" key="7">
    <source>
        <dbReference type="ARBA" id="ARBA00023136"/>
    </source>
</evidence>
<keyword evidence="7 8" id="KW-0472">Membrane</keyword>
<evidence type="ECO:0000256" key="5">
    <source>
        <dbReference type="ARBA" id="ARBA00022692"/>
    </source>
</evidence>
<organism evidence="9 10">
    <name type="scientific">Pseudomonas lutea</name>
    <dbReference type="NCBI Taxonomy" id="243924"/>
    <lineage>
        <taxon>Bacteria</taxon>
        <taxon>Pseudomonadati</taxon>
        <taxon>Pseudomonadota</taxon>
        <taxon>Gammaproteobacteria</taxon>
        <taxon>Pseudomonadales</taxon>
        <taxon>Pseudomonadaceae</taxon>
        <taxon>Pseudomonas</taxon>
    </lineage>
</organism>
<dbReference type="AlphaFoldDB" id="A0A9X8MEF5"/>
<feature type="transmembrane region" description="Helical" evidence="8">
    <location>
        <begin position="188"/>
        <end position="208"/>
    </location>
</feature>
<gene>
    <name evidence="9" type="ORF">SAMN05216409_109176</name>
</gene>
<evidence type="ECO:0000313" key="10">
    <source>
        <dbReference type="Proteomes" id="UP000183210"/>
    </source>
</evidence>
<dbReference type="InterPro" id="IPR004776">
    <property type="entry name" value="Mem_transp_PIN-like"/>
</dbReference>
<dbReference type="Pfam" id="PF03547">
    <property type="entry name" value="Mem_trans"/>
    <property type="match status" value="1"/>
</dbReference>
<feature type="transmembrane region" description="Helical" evidence="8">
    <location>
        <begin position="61"/>
        <end position="82"/>
    </location>
</feature>
<feature type="transmembrane region" description="Helical" evidence="8">
    <location>
        <begin position="123"/>
        <end position="144"/>
    </location>
</feature>
<name>A0A9X8MEF5_9PSED</name>
<sequence>MTTILLALWPLFALIVAGYWMRQKGFPGEAFWPAADRLNYFILFPSLLFNNLATAPLDDPALAHLALTALTGLGALWIALLLARRFYHWPAERFGVIAQGTLRFNTYLGLATVGSLLGKSGLGQAALLLALMVPTVNVMSVWALKAERGARLGELLLPVLRNPLILACAAGALVNLLGWGLPFGTDRLLGLLAATSLPLGLFCVGAALKLQQIAGEWRAIGTMTLFRLLACPLLAGLIAYLLGLPPHERLLLVLFFSLPTAPTAYALTRQLGGDSALMAGVITLQTLVAAFTLPLVISLLGGSLPQGS</sequence>
<evidence type="ECO:0000256" key="1">
    <source>
        <dbReference type="ARBA" id="ARBA00004651"/>
    </source>
</evidence>
<evidence type="ECO:0000256" key="8">
    <source>
        <dbReference type="SAM" id="Phobius"/>
    </source>
</evidence>
<dbReference type="RefSeq" id="WP_074827120.1">
    <property type="nucleotide sequence ID" value="NZ_FOEV01000009.1"/>
</dbReference>
<dbReference type="Proteomes" id="UP000183210">
    <property type="component" value="Unassembled WGS sequence"/>
</dbReference>
<evidence type="ECO:0008006" key="11">
    <source>
        <dbReference type="Google" id="ProtNLM"/>
    </source>
</evidence>
<feature type="transmembrane region" description="Helical" evidence="8">
    <location>
        <begin position="249"/>
        <end position="267"/>
    </location>
</feature>
<keyword evidence="6 8" id="KW-1133">Transmembrane helix</keyword>
<comment type="similarity">
    <text evidence="2">Belongs to the auxin efflux carrier (TC 2.A.69) family.</text>
</comment>
<dbReference type="Gene3D" id="1.20.1530.20">
    <property type="match status" value="1"/>
</dbReference>
<feature type="transmembrane region" description="Helical" evidence="8">
    <location>
        <begin position="220"/>
        <end position="243"/>
    </location>
</feature>
<proteinExistence type="inferred from homology"/>
<evidence type="ECO:0000256" key="4">
    <source>
        <dbReference type="ARBA" id="ARBA00022475"/>
    </source>
</evidence>
<evidence type="ECO:0000256" key="6">
    <source>
        <dbReference type="ARBA" id="ARBA00022989"/>
    </source>
</evidence>
<comment type="caution">
    <text evidence="9">The sequence shown here is derived from an EMBL/GenBank/DDBJ whole genome shotgun (WGS) entry which is preliminary data.</text>
</comment>
<feature type="transmembrane region" description="Helical" evidence="8">
    <location>
        <begin position="279"/>
        <end position="300"/>
    </location>
</feature>
<dbReference type="GO" id="GO:0055085">
    <property type="term" value="P:transmembrane transport"/>
    <property type="evidence" value="ECO:0007669"/>
    <property type="project" value="InterPro"/>
</dbReference>
<protein>
    <recommendedName>
        <fullName evidence="11">Transporter</fullName>
    </recommendedName>
</protein>
<evidence type="ECO:0000313" key="9">
    <source>
        <dbReference type="EMBL" id="SEQ86660.1"/>
    </source>
</evidence>
<accession>A0A9X8MEF5</accession>
<keyword evidence="5 8" id="KW-0812">Transmembrane</keyword>
<evidence type="ECO:0000256" key="2">
    <source>
        <dbReference type="ARBA" id="ARBA00010145"/>
    </source>
</evidence>
<evidence type="ECO:0000256" key="3">
    <source>
        <dbReference type="ARBA" id="ARBA00022448"/>
    </source>
</evidence>
<keyword evidence="4" id="KW-1003">Cell membrane</keyword>
<feature type="transmembrane region" description="Helical" evidence="8">
    <location>
        <begin position="164"/>
        <end position="182"/>
    </location>
</feature>
<dbReference type="GO" id="GO:0005886">
    <property type="term" value="C:plasma membrane"/>
    <property type="evidence" value="ECO:0007669"/>
    <property type="project" value="UniProtKB-SubCell"/>
</dbReference>
<dbReference type="PANTHER" id="PTHR36838:SF4">
    <property type="entry name" value="AUXIN EFFLUX CARRIER FAMILY PROTEIN"/>
    <property type="match status" value="1"/>
</dbReference>
<reference evidence="9 10" key="1">
    <citation type="submission" date="2016-10" db="EMBL/GenBank/DDBJ databases">
        <authorList>
            <person name="Varghese N."/>
            <person name="Submissions S."/>
        </authorList>
    </citation>
    <scope>NUCLEOTIDE SEQUENCE [LARGE SCALE GENOMIC DNA]</scope>
    <source>
        <strain evidence="9 10">LMG 21974</strain>
    </source>
</reference>
<dbReference type="InterPro" id="IPR038770">
    <property type="entry name" value="Na+/solute_symporter_sf"/>
</dbReference>